<evidence type="ECO:0000256" key="1">
    <source>
        <dbReference type="SAM" id="Phobius"/>
    </source>
</evidence>
<dbReference type="Proteomes" id="UP000617145">
    <property type="component" value="Unassembled WGS sequence"/>
</dbReference>
<dbReference type="EMBL" id="BMJV01000009">
    <property type="protein sequence ID" value="GGG83506.1"/>
    <property type="molecule type" value="Genomic_DNA"/>
</dbReference>
<name>A0A8J2ZN55_9RHOB</name>
<accession>A0A8J2ZN55</accession>
<evidence type="ECO:0000259" key="2">
    <source>
        <dbReference type="Pfam" id="PF07331"/>
    </source>
</evidence>
<keyword evidence="4" id="KW-1185">Reference proteome</keyword>
<feature type="transmembrane region" description="Helical" evidence="1">
    <location>
        <begin position="36"/>
        <end position="54"/>
    </location>
</feature>
<feature type="transmembrane region" description="Helical" evidence="1">
    <location>
        <begin position="66"/>
        <end position="83"/>
    </location>
</feature>
<dbReference type="AlphaFoldDB" id="A0A8J2ZN55"/>
<organism evidence="3 4">
    <name type="scientific">Salipiger pallidus</name>
    <dbReference type="NCBI Taxonomy" id="1775170"/>
    <lineage>
        <taxon>Bacteria</taxon>
        <taxon>Pseudomonadati</taxon>
        <taxon>Pseudomonadota</taxon>
        <taxon>Alphaproteobacteria</taxon>
        <taxon>Rhodobacterales</taxon>
        <taxon>Roseobacteraceae</taxon>
        <taxon>Salipiger</taxon>
    </lineage>
</organism>
<evidence type="ECO:0000313" key="3">
    <source>
        <dbReference type="EMBL" id="GGG83506.1"/>
    </source>
</evidence>
<keyword evidence="1" id="KW-0472">Membrane</keyword>
<dbReference type="InterPro" id="IPR009936">
    <property type="entry name" value="DUF1468"/>
</dbReference>
<gene>
    <name evidence="3" type="ORF">GCM10011415_36800</name>
</gene>
<proteinExistence type="predicted"/>
<reference evidence="3" key="2">
    <citation type="submission" date="2020-09" db="EMBL/GenBank/DDBJ databases">
        <authorList>
            <person name="Sun Q."/>
            <person name="Zhou Y."/>
        </authorList>
    </citation>
    <scope>NUCLEOTIDE SEQUENCE</scope>
    <source>
        <strain evidence="3">CGMCC 1.15762</strain>
    </source>
</reference>
<dbReference type="Pfam" id="PF07331">
    <property type="entry name" value="TctB"/>
    <property type="match status" value="1"/>
</dbReference>
<reference evidence="3" key="1">
    <citation type="journal article" date="2014" name="Int. J. Syst. Evol. Microbiol.">
        <title>Complete genome sequence of Corynebacterium casei LMG S-19264T (=DSM 44701T), isolated from a smear-ripened cheese.</title>
        <authorList>
            <consortium name="US DOE Joint Genome Institute (JGI-PGF)"/>
            <person name="Walter F."/>
            <person name="Albersmeier A."/>
            <person name="Kalinowski J."/>
            <person name="Ruckert C."/>
        </authorList>
    </citation>
    <scope>NUCLEOTIDE SEQUENCE</scope>
    <source>
        <strain evidence="3">CGMCC 1.15762</strain>
    </source>
</reference>
<feature type="domain" description="DUF1468" evidence="2">
    <location>
        <begin position="9"/>
        <end position="136"/>
    </location>
</feature>
<protein>
    <submittedName>
        <fullName evidence="3">Membrane protein</fullName>
    </submittedName>
</protein>
<keyword evidence="1" id="KW-0812">Transmembrane</keyword>
<feature type="transmembrane region" description="Helical" evidence="1">
    <location>
        <begin position="114"/>
        <end position="137"/>
    </location>
</feature>
<dbReference type="RefSeq" id="WP_188791752.1">
    <property type="nucleotide sequence ID" value="NZ_BMJV01000009.1"/>
</dbReference>
<comment type="caution">
    <text evidence="3">The sequence shown here is derived from an EMBL/GenBank/DDBJ whole genome shotgun (WGS) entry which is preliminary data.</text>
</comment>
<sequence length="143" mass="15229">MSDRILGGVGLTLAIFFAWSTTLIQESFMTDVVGPKAFPLIIAAVLGAASLVFLFRPDPAPLWPPLNRLAEVGFAVLVCFLYAKVLPELGFIISTTLAAGYLTWRLGTRPLQSVVVGVATAVGIYIVFRVILGLSLATGPFGF</sequence>
<keyword evidence="1" id="KW-1133">Transmembrane helix</keyword>
<evidence type="ECO:0000313" key="4">
    <source>
        <dbReference type="Proteomes" id="UP000617145"/>
    </source>
</evidence>